<dbReference type="RefSeq" id="XP_029760026.1">
    <property type="nucleotide sequence ID" value="XM_029905557.1"/>
</dbReference>
<protein>
    <submittedName>
        <fullName evidence="3">Uncharacterized protein</fullName>
    </submittedName>
</protein>
<evidence type="ECO:0000256" key="2">
    <source>
        <dbReference type="SAM" id="Phobius"/>
    </source>
</evidence>
<feature type="transmembrane region" description="Helical" evidence="2">
    <location>
        <begin position="74"/>
        <end position="98"/>
    </location>
</feature>
<dbReference type="GeneID" id="40747863"/>
<keyword evidence="2" id="KW-1133">Transmembrane helix</keyword>
<keyword evidence="4" id="KW-1185">Reference proteome</keyword>
<dbReference type="Proteomes" id="UP000030706">
    <property type="component" value="Unassembled WGS sequence"/>
</dbReference>
<accession>A0A074XJF1</accession>
<sequence length="195" mass="21011">MNFRRLSPILMAFNLYTMTIANTILDSASTSTTMSTLLSISPTASSTIIAMSATPTPLETTPSSGARGSHSTAAIIGGAIGGTVALLFPLGCIFIPLIRRRRSCLDIALRRHSANTTTTTTTTTTSSTTHHNSPASEKSDQQGDQERGLAMTEEQKLEEMVGLEEMLRIKFPTPARYELDAGSFVEGRANWEIKL</sequence>
<reference evidence="3 4" key="1">
    <citation type="journal article" date="2014" name="BMC Genomics">
        <title>Genome sequencing of four Aureobasidium pullulans varieties: biotechnological potential, stress tolerance, and description of new species.</title>
        <authorList>
            <person name="Gostin Ar C."/>
            <person name="Ohm R.A."/>
            <person name="Kogej T."/>
            <person name="Sonjak S."/>
            <person name="Turk M."/>
            <person name="Zajc J."/>
            <person name="Zalar P."/>
            <person name="Grube M."/>
            <person name="Sun H."/>
            <person name="Han J."/>
            <person name="Sharma A."/>
            <person name="Chiniquy J."/>
            <person name="Ngan C.Y."/>
            <person name="Lipzen A."/>
            <person name="Barry K."/>
            <person name="Grigoriev I.V."/>
            <person name="Gunde-Cimerman N."/>
        </authorList>
    </citation>
    <scope>NUCLEOTIDE SEQUENCE [LARGE SCALE GENOMIC DNA]</scope>
    <source>
        <strain evidence="3 4">EXF-150</strain>
    </source>
</reference>
<dbReference type="EMBL" id="KL584983">
    <property type="protein sequence ID" value="KEQ83839.1"/>
    <property type="molecule type" value="Genomic_DNA"/>
</dbReference>
<feature type="compositionally biased region" description="Low complexity" evidence="1">
    <location>
        <begin position="116"/>
        <end position="129"/>
    </location>
</feature>
<dbReference type="OrthoDB" id="3945194at2759"/>
<feature type="compositionally biased region" description="Basic and acidic residues" evidence="1">
    <location>
        <begin position="137"/>
        <end position="149"/>
    </location>
</feature>
<dbReference type="AlphaFoldDB" id="A0A074XJF1"/>
<evidence type="ECO:0000313" key="4">
    <source>
        <dbReference type="Proteomes" id="UP000030706"/>
    </source>
</evidence>
<feature type="region of interest" description="Disordered" evidence="1">
    <location>
        <begin position="116"/>
        <end position="149"/>
    </location>
</feature>
<gene>
    <name evidence="3" type="ORF">M438DRAFT_345930</name>
</gene>
<name>A0A074XJF1_AURPU</name>
<keyword evidence="2" id="KW-0812">Transmembrane</keyword>
<evidence type="ECO:0000256" key="1">
    <source>
        <dbReference type="SAM" id="MobiDB-lite"/>
    </source>
</evidence>
<feature type="transmembrane region" description="Helical" evidence="2">
    <location>
        <begin position="6"/>
        <end position="25"/>
    </location>
</feature>
<dbReference type="HOGENOM" id="CLU_120552_0_0_1"/>
<organism evidence="3 4">
    <name type="scientific">Aureobasidium pullulans EXF-150</name>
    <dbReference type="NCBI Taxonomy" id="1043002"/>
    <lineage>
        <taxon>Eukaryota</taxon>
        <taxon>Fungi</taxon>
        <taxon>Dikarya</taxon>
        <taxon>Ascomycota</taxon>
        <taxon>Pezizomycotina</taxon>
        <taxon>Dothideomycetes</taxon>
        <taxon>Dothideomycetidae</taxon>
        <taxon>Dothideales</taxon>
        <taxon>Saccotheciaceae</taxon>
        <taxon>Aureobasidium</taxon>
    </lineage>
</organism>
<proteinExistence type="predicted"/>
<keyword evidence="2" id="KW-0472">Membrane</keyword>
<evidence type="ECO:0000313" key="3">
    <source>
        <dbReference type="EMBL" id="KEQ83839.1"/>
    </source>
</evidence>